<feature type="domain" description="DCUN1" evidence="2">
    <location>
        <begin position="1"/>
        <end position="179"/>
    </location>
</feature>
<proteinExistence type="predicted"/>
<evidence type="ECO:0000259" key="2">
    <source>
        <dbReference type="PROSITE" id="PS51229"/>
    </source>
</evidence>
<dbReference type="PANTHER" id="PTHR12281">
    <property type="entry name" value="RP42 RELATED"/>
    <property type="match status" value="1"/>
</dbReference>
<dbReference type="InParanoid" id="A0A096PB12"/>
<dbReference type="EMBL" id="CAID01000015">
    <property type="protein sequence ID" value="CEG01870.1"/>
    <property type="molecule type" value="Genomic_DNA"/>
</dbReference>
<dbReference type="GO" id="GO:0031624">
    <property type="term" value="F:ubiquitin conjugating enzyme binding"/>
    <property type="evidence" value="ECO:0007669"/>
    <property type="project" value="TreeGrafter"/>
</dbReference>
<evidence type="ECO:0000256" key="1">
    <source>
        <dbReference type="RuleBase" id="RU410713"/>
    </source>
</evidence>
<keyword evidence="4" id="KW-1185">Reference proteome</keyword>
<dbReference type="InterPro" id="IPR042460">
    <property type="entry name" value="DCN1-like_PONY"/>
</dbReference>
<dbReference type="KEGG" id="ota:OT_ostta15g02780"/>
<dbReference type="PROSITE" id="PS51229">
    <property type="entry name" value="DCUN1"/>
    <property type="match status" value="1"/>
</dbReference>
<dbReference type="AlphaFoldDB" id="A0A096PB12"/>
<dbReference type="STRING" id="70448.A0A096PB12"/>
<dbReference type="InterPro" id="IPR005176">
    <property type="entry name" value="PONY_dom"/>
</dbReference>
<evidence type="ECO:0000313" key="3">
    <source>
        <dbReference type="EMBL" id="CEG01870.1"/>
    </source>
</evidence>
<dbReference type="GO" id="GO:0032182">
    <property type="term" value="F:ubiquitin-like protein binding"/>
    <property type="evidence" value="ECO:0007669"/>
    <property type="project" value="TreeGrafter"/>
</dbReference>
<reference evidence="3 4" key="2">
    <citation type="journal article" date="2014" name="BMC Genomics">
        <title>An improved genome of the model marine alga Ostreococcus tauri unfolds by assessing Illumina de novo assemblies.</title>
        <authorList>
            <person name="Blanc-Mathieu R."/>
            <person name="Verhelst B."/>
            <person name="Derelle E."/>
            <person name="Rombauts S."/>
            <person name="Bouget F.Y."/>
            <person name="Carre I."/>
            <person name="Chateau A."/>
            <person name="Eyre-Walker A."/>
            <person name="Grimsley N."/>
            <person name="Moreau H."/>
            <person name="Piegu B."/>
            <person name="Rivals E."/>
            <person name="Schackwitz W."/>
            <person name="Van de Peer Y."/>
            <person name="Piganeau G."/>
        </authorList>
    </citation>
    <scope>NUCLEOTIDE SEQUENCE [LARGE SCALE GENOMIC DNA]</scope>
    <source>
        <strain evidence="4">OTTH 0595 / CCAP 157/2 / RCC745</strain>
    </source>
</reference>
<dbReference type="Gene3D" id="1.10.238.200">
    <property type="entry name" value="Cullin, PONY binding domain"/>
    <property type="match status" value="1"/>
</dbReference>
<comment type="caution">
    <text evidence="3">The sequence shown here is derived from an EMBL/GenBank/DDBJ whole genome shotgun (WGS) entry which is preliminary data.</text>
</comment>
<dbReference type="InterPro" id="IPR014764">
    <property type="entry name" value="DCN-prot"/>
</dbReference>
<dbReference type="GO" id="GO:0000151">
    <property type="term" value="C:ubiquitin ligase complex"/>
    <property type="evidence" value="ECO:0007669"/>
    <property type="project" value="TreeGrafter"/>
</dbReference>
<dbReference type="Proteomes" id="UP000009170">
    <property type="component" value="Unassembled WGS sequence"/>
</dbReference>
<dbReference type="Pfam" id="PF03556">
    <property type="entry name" value="Cullin_binding"/>
    <property type="match status" value="1"/>
</dbReference>
<dbReference type="OrthoDB" id="286637at2759"/>
<dbReference type="GO" id="GO:0097602">
    <property type="term" value="F:cullin family protein binding"/>
    <property type="evidence" value="ECO:0007669"/>
    <property type="project" value="TreeGrafter"/>
</dbReference>
<dbReference type="PANTHER" id="PTHR12281:SF31">
    <property type="entry name" value="DCN1-LIKE PROTEIN 3"/>
    <property type="match status" value="1"/>
</dbReference>
<protein>
    <recommendedName>
        <fullName evidence="1">Defective in cullin neddylation protein</fullName>
    </recommendedName>
</protein>
<sequence length="269" mass="30225">MGTRAEALATLERTRDGFIARVRPAGTSAVGHGAERARVEARRRAMRWASDDSEWTATRSTRATNDDETLALMREMVDDRESGSRDGYDLAYALLRERGERHARATAACAYWRLERRRGVASRFARFVEARGIEFVTLDVWRQMRDFVLACETFGEDGSWYAEDDAWPTLLDDFVASERARNPRAFSRATPSAEDERIDAGDDLARSGAGAALDATRAREVSLATFRESRKRRGSADLVLGLSEDFERDLAMELCPPKRVCSEMDLDGL</sequence>
<organism evidence="3 4">
    <name type="scientific">Ostreococcus tauri</name>
    <name type="common">Marine green alga</name>
    <dbReference type="NCBI Taxonomy" id="70448"/>
    <lineage>
        <taxon>Eukaryota</taxon>
        <taxon>Viridiplantae</taxon>
        <taxon>Chlorophyta</taxon>
        <taxon>Mamiellophyceae</taxon>
        <taxon>Mamiellales</taxon>
        <taxon>Bathycoccaceae</taxon>
        <taxon>Ostreococcus</taxon>
    </lineage>
</organism>
<dbReference type="RefSeq" id="XP_003083432.2">
    <property type="nucleotide sequence ID" value="XM_003083384.2"/>
</dbReference>
<evidence type="ECO:0000313" key="4">
    <source>
        <dbReference type="Proteomes" id="UP000009170"/>
    </source>
</evidence>
<name>A0A096PB12_OSTTA</name>
<gene>
    <name evidence="3" type="ORF">OT_ostta15g02780</name>
</gene>
<reference evidence="4" key="1">
    <citation type="journal article" date="2006" name="Proc. Natl. Acad. Sci. U.S.A.">
        <title>Genome analysis of the smallest free-living eukaryote Ostreococcus tauri unveils many unique features.</title>
        <authorList>
            <person name="Derelle E."/>
            <person name="Ferraz C."/>
            <person name="Rombauts S."/>
            <person name="Rouze P."/>
            <person name="Worden A.Z."/>
            <person name="Robbens S."/>
            <person name="Partensky F."/>
            <person name="Degroeve S."/>
            <person name="Echeynie S."/>
            <person name="Cooke R."/>
            <person name="Saeys Y."/>
            <person name="Wuyts J."/>
            <person name="Jabbari K."/>
            <person name="Bowler C."/>
            <person name="Panaud O."/>
            <person name="Piegu B."/>
            <person name="Ball S.G."/>
            <person name="Ral J.-P."/>
            <person name="Bouget F.-Y."/>
            <person name="Piganeau G."/>
            <person name="De Baets B."/>
            <person name="Picard A."/>
            <person name="Delseny M."/>
            <person name="Demaille J."/>
            <person name="Van de Peer Y."/>
            <person name="Moreau H."/>
        </authorList>
    </citation>
    <scope>NUCLEOTIDE SEQUENCE [LARGE SCALE GENOMIC DNA]</scope>
    <source>
        <strain evidence="4">OTTH 0595 / CCAP 157/2 / RCC745</strain>
    </source>
</reference>
<accession>A0A096PB12</accession>
<dbReference type="GO" id="GO:0045116">
    <property type="term" value="P:protein neddylation"/>
    <property type="evidence" value="ECO:0007669"/>
    <property type="project" value="TreeGrafter"/>
</dbReference>
<dbReference type="GeneID" id="9830810"/>
<comment type="function">
    <text evidence="1">Neddylation of cullins play an essential role in the regulation of SCF-type complexes activity.</text>
</comment>